<feature type="compositionally biased region" description="Basic and acidic residues" evidence="1">
    <location>
        <begin position="102"/>
        <end position="112"/>
    </location>
</feature>
<evidence type="ECO:0000256" key="1">
    <source>
        <dbReference type="SAM" id="MobiDB-lite"/>
    </source>
</evidence>
<feature type="region of interest" description="Disordered" evidence="1">
    <location>
        <begin position="102"/>
        <end position="159"/>
    </location>
</feature>
<feature type="region of interest" description="Disordered" evidence="1">
    <location>
        <begin position="214"/>
        <end position="238"/>
    </location>
</feature>
<organism evidence="2">
    <name type="scientific">marine sediment metagenome</name>
    <dbReference type="NCBI Taxonomy" id="412755"/>
    <lineage>
        <taxon>unclassified sequences</taxon>
        <taxon>metagenomes</taxon>
        <taxon>ecological metagenomes</taxon>
    </lineage>
</organism>
<name>A0A0F8X718_9ZZZZ</name>
<sequence>MYGKIFESIYDGTLVEDWRALVTFQQMIVLCDADGIIDMTPSAISRRTGIPIEHIKAGIEILENEDPYSRTEGEGGRRIVRLEDHRPWGWYLVNHQKYKHLQDSDTVRAQNRERKRRQRAKEKESRSVTDGHAPSRHTDTDTDTDTNTSPSGRARKRAPADFTVTVEMYEWAEATLGLQASTVQFETEKFMDHEFKNAKKDWPATWRNWMRAAKDMPSVQSSRKTRFEELFPEESDAA</sequence>
<gene>
    <name evidence="2" type="ORF">LCGC14_2982530</name>
</gene>
<dbReference type="EMBL" id="LAZR01060947">
    <property type="protein sequence ID" value="KKK64603.1"/>
    <property type="molecule type" value="Genomic_DNA"/>
</dbReference>
<dbReference type="AlphaFoldDB" id="A0A0F8X718"/>
<protein>
    <submittedName>
        <fullName evidence="2">Uncharacterized protein</fullName>
    </submittedName>
</protein>
<reference evidence="2" key="1">
    <citation type="journal article" date="2015" name="Nature">
        <title>Complex archaea that bridge the gap between prokaryotes and eukaryotes.</title>
        <authorList>
            <person name="Spang A."/>
            <person name="Saw J.H."/>
            <person name="Jorgensen S.L."/>
            <person name="Zaremba-Niedzwiedzka K."/>
            <person name="Martijn J."/>
            <person name="Lind A.E."/>
            <person name="van Eijk R."/>
            <person name="Schleper C."/>
            <person name="Guy L."/>
            <person name="Ettema T.J."/>
        </authorList>
    </citation>
    <scope>NUCLEOTIDE SEQUENCE</scope>
</reference>
<accession>A0A0F8X718</accession>
<comment type="caution">
    <text evidence="2">The sequence shown here is derived from an EMBL/GenBank/DDBJ whole genome shotgun (WGS) entry which is preliminary data.</text>
</comment>
<evidence type="ECO:0000313" key="2">
    <source>
        <dbReference type="EMBL" id="KKK64603.1"/>
    </source>
</evidence>
<proteinExistence type="predicted"/>